<proteinExistence type="predicted"/>
<dbReference type="OrthoDB" id="3884789at2"/>
<evidence type="ECO:0000313" key="3">
    <source>
        <dbReference type="Proteomes" id="UP000198688"/>
    </source>
</evidence>
<protein>
    <submittedName>
        <fullName evidence="2">AAA ATPase domain-containing protein</fullName>
    </submittedName>
</protein>
<dbReference type="SUPFAM" id="SSF50494">
    <property type="entry name" value="Trypsin-like serine proteases"/>
    <property type="match status" value="1"/>
</dbReference>
<dbReference type="InterPro" id="IPR027417">
    <property type="entry name" value="P-loop_NTPase"/>
</dbReference>
<evidence type="ECO:0000313" key="2">
    <source>
        <dbReference type="EMBL" id="SDT50434.1"/>
    </source>
</evidence>
<dbReference type="RefSeq" id="WP_092546160.1">
    <property type="nucleotide sequence ID" value="NZ_BOMJ01000042.1"/>
</dbReference>
<dbReference type="EMBL" id="LT629758">
    <property type="protein sequence ID" value="SDT50434.1"/>
    <property type="molecule type" value="Genomic_DNA"/>
</dbReference>
<feature type="domain" description="Orc1-like AAA ATPase" evidence="1">
    <location>
        <begin position="786"/>
        <end position="979"/>
    </location>
</feature>
<dbReference type="Proteomes" id="UP000198688">
    <property type="component" value="Chromosome I"/>
</dbReference>
<dbReference type="InterPro" id="IPR041664">
    <property type="entry name" value="AAA_16"/>
</dbReference>
<accession>A0A1H2AWZ0</accession>
<dbReference type="InterPro" id="IPR043504">
    <property type="entry name" value="Peptidase_S1_PA_chymotrypsin"/>
</dbReference>
<keyword evidence="3" id="KW-1185">Reference proteome</keyword>
<dbReference type="Gene3D" id="2.40.10.10">
    <property type="entry name" value="Trypsin-like serine proteases"/>
    <property type="match status" value="1"/>
</dbReference>
<reference evidence="2 3" key="1">
    <citation type="submission" date="2016-10" db="EMBL/GenBank/DDBJ databases">
        <authorList>
            <person name="de Groot N.N."/>
        </authorList>
    </citation>
    <scope>NUCLEOTIDE SEQUENCE [LARGE SCALE GENOMIC DNA]</scope>
    <source>
        <strain evidence="2 3">DSM 43941</strain>
    </source>
</reference>
<dbReference type="Pfam" id="PF13365">
    <property type="entry name" value="Trypsin_2"/>
    <property type="match status" value="1"/>
</dbReference>
<gene>
    <name evidence="2" type="ORF">SAMN04489716_4156</name>
</gene>
<name>A0A1H2AWZ0_9ACTN</name>
<organism evidence="2 3">
    <name type="scientific">Actinoplanes derwentensis</name>
    <dbReference type="NCBI Taxonomy" id="113562"/>
    <lineage>
        <taxon>Bacteria</taxon>
        <taxon>Bacillati</taxon>
        <taxon>Actinomycetota</taxon>
        <taxon>Actinomycetes</taxon>
        <taxon>Micromonosporales</taxon>
        <taxon>Micromonosporaceae</taxon>
        <taxon>Actinoplanes</taxon>
    </lineage>
</organism>
<dbReference type="Pfam" id="PF13191">
    <property type="entry name" value="AAA_16"/>
    <property type="match status" value="1"/>
</dbReference>
<evidence type="ECO:0000259" key="1">
    <source>
        <dbReference type="Pfam" id="PF13191"/>
    </source>
</evidence>
<dbReference type="STRING" id="113562.SAMN04489716_4156"/>
<dbReference type="InterPro" id="IPR009003">
    <property type="entry name" value="Peptidase_S1_PA"/>
</dbReference>
<dbReference type="SUPFAM" id="SSF52540">
    <property type="entry name" value="P-loop containing nucleoside triphosphate hydrolases"/>
    <property type="match status" value="1"/>
</dbReference>
<sequence>MTADVRALAAAVVPDWPLIDRIWGEVARANGAHLQRQTGSPRRSFLEEAFAVAALRDFLETFVDELLRYGLIRPATRLRDLVTAMGGNGDLAFEFQAFIDSTQFMGDGLVLFQGGLDACRYICRVDVDGEHAGTGVYLGDGLVATAAHVLGDLVTDTTGGLAAGTGSLARLSLTFGYAMKPAGGGRRILRRGTVAPLHRDWLYWGSRTEPDPVDENDVTGVSPQDGPWDLALIRLAAPLLLPSAPELRPDPPRVPAAVFVFQHPHGASAGGQSLFVAHGRLERHLGEPAVRFLHSANTQRGSSGAPLFDQDWRMVGIHQGGPVPGGVASAATPVRNRAVPVRFFAGPAARLGLTEADTPLITELRQAPGGGPGPYPVIGRVRTQQRLWRGLARHAPAPDRLLVIRGAPGTGRRFSSRLVREYVERAGDPVITFDLSGALDCSAEQLADRITRAIPADPTVIRGDGMTTGAREIRNGILPALSGLWHSDAADHPVWLLLGGAESEAFRITPPIRDVVSGIIGALGDLPALRLVLLGWEEPVPPGFGASIDELTEPTADEISGYLLPPGEEPGPRLRRAAAAAMAQAAADGWTGYGLAATAVEILRAAPATARTLRKIWARRSEAERELFQARPWFTTRVTVPDAAARKVLQRAALSGAVSPEDLIRDMPADEGERALDVLQTDFDRVRAAERWAWTLRSGSRHDVLRTMSGDTLRLRLKDVAEIPTDTPGERLRELCAGTGGPEPDVQALTWAAPLRGRLSDLAEAHRLAAVRRLLDDHRLLVHEGVFGRTAVLDRLRDFAGEPVDSARPVPVLAVTGIGGSGKSTVLAEFARPYLEGLMTPPPGGPLPVVIDFDRLRFRPGRELEMSFEVTRQLGTAHPEAGADFAALRHQALEGQHRTDSDRYGAAHAVDQDRRAAFRFDHDAAVIVRLHRLGTRPVLVLLDTFEEWQRERPRRDEDRGPGNDSERDLLAWLTRLRQDMGLAGLKVVVAGRAAPGGTRAEVVHLGDLDVAARRELLTAHGMDSGQATRIAARFGNPLTLRIAARILPSLGPTEEAALFSEDISVPSLDEAIRWAVLYQRHLGHVADPRARAVTHPGLILRRLSAAVVQQVVAPACRLGELDDASALDLMRRLEDEVWLVRRAHDGLRHHTEVRRAVLRLMIDDPAERDAVARINQAAIEWYGSDRHDLTPQAAAREVLYHRLLLDPPDFVVTELGSTPAQRGELDALGDWAGDFTPRIAGQIRALRGDPDLTAAEITALPQRAWETWAQRHGRELVDSGRARPALRLFEERALRTEPEWLAQAFCESARWQDHSAVLRGYESSPGKRRWAGRYAVVNAVITGGDAAVACLRWLSRHIATLDVIAGSQDEIVERLFYSRLLAERAGQPWPHRSLAERLLVSRPDAAPATADQFPVDQLRRALTWAAAGAPGAGRTLRQVTGLYRPEPQWLDDMSALAGVRRDRGTGPEVLRSDEILGDQARRFATGLGDAVPLIAATVYRPHVLRLLRGDNPELLPAVRLALSSRPGGPDLANLATIAGSVLPWTPADLEPGRMPVVGAPETDAVLARLVDYVDCSGRTGRFLAAVFRHDNGSPLIETVHRAFVIWDDVHRRMLDGLAWKS</sequence>